<evidence type="ECO:0000313" key="2">
    <source>
        <dbReference type="EMBL" id="QJH99480.1"/>
    </source>
</evidence>
<accession>A0A6M3KHX1</accession>
<evidence type="ECO:0000313" key="1">
    <source>
        <dbReference type="EMBL" id="QJA81597.1"/>
    </source>
</evidence>
<dbReference type="AlphaFoldDB" id="A0A6M3KHX1"/>
<reference evidence="1" key="1">
    <citation type="submission" date="2020-03" db="EMBL/GenBank/DDBJ databases">
        <title>The deep terrestrial virosphere.</title>
        <authorList>
            <person name="Holmfeldt K."/>
            <person name="Nilsson E."/>
            <person name="Simone D."/>
            <person name="Lopez-Fernandez M."/>
            <person name="Wu X."/>
            <person name="de Brujin I."/>
            <person name="Lundin D."/>
            <person name="Andersson A."/>
            <person name="Bertilsson S."/>
            <person name="Dopson M."/>
        </authorList>
    </citation>
    <scope>NUCLEOTIDE SEQUENCE</scope>
    <source>
        <strain evidence="1">MM415A00505</strain>
        <strain evidence="2">TM448B01599</strain>
    </source>
</reference>
<sequence>MAGLQLGYRGTPEYQRKIAKASRGDTAAGLFYSLLTKQELDALEGEEAGKHFGDFIKLKHLAEMKKLREVYVPQRLGIEKEKLALREKEFGVRSGLEERKLGLEKERMLAGEKIDRRNIATQQGLRTRALEEEKKGLKKAFPWQLADVGISGISGIYDIQQAREQDAWRRKMTEKFGLQKYQG</sequence>
<dbReference type="EMBL" id="MT144791">
    <property type="protein sequence ID" value="QJH99480.1"/>
    <property type="molecule type" value="Genomic_DNA"/>
</dbReference>
<protein>
    <submittedName>
        <fullName evidence="1">Uncharacterized protein</fullName>
    </submittedName>
</protein>
<gene>
    <name evidence="1" type="ORF">MM415A00505_0026</name>
    <name evidence="2" type="ORF">TM448B01599_0007</name>
</gene>
<dbReference type="EMBL" id="MT142464">
    <property type="protein sequence ID" value="QJA81597.1"/>
    <property type="molecule type" value="Genomic_DNA"/>
</dbReference>
<name>A0A6M3KHX1_9ZZZZ</name>
<proteinExistence type="predicted"/>
<organism evidence="1">
    <name type="scientific">viral metagenome</name>
    <dbReference type="NCBI Taxonomy" id="1070528"/>
    <lineage>
        <taxon>unclassified sequences</taxon>
        <taxon>metagenomes</taxon>
        <taxon>organismal metagenomes</taxon>
    </lineage>
</organism>